<dbReference type="NCBIfam" id="NF001033">
    <property type="entry name" value="PRK00114.1"/>
    <property type="match status" value="1"/>
</dbReference>
<dbReference type="HAMAP" id="MF_00117">
    <property type="entry name" value="HslO"/>
    <property type="match status" value="1"/>
</dbReference>
<keyword evidence="2 6" id="KW-0862">Zinc</keyword>
<dbReference type="SUPFAM" id="SSF118352">
    <property type="entry name" value="HSP33 redox switch-like"/>
    <property type="match status" value="1"/>
</dbReference>
<dbReference type="InterPro" id="IPR016154">
    <property type="entry name" value="Heat_shock_Hsp33_C"/>
</dbReference>
<sequence length="292" mass="31803">MDKLITGMSSNREVRIYVAETTDMVDQARAIHDLSPISTSALGRTITAAAMMGMMSKIEQEKLTLQVKGSSDIKLIIAIADIHGNVKGYISNPHAENRFTEDGKLAVAESIGKEGGLIVIKDLGMKDPYIGQCEMVSGEIAEDIAHYFAKSEQQPTAVGLGVALSSEGHVKNAGGFIVQLLPETTETTIEQLEANLSGLKSVTQLFEEGLTIHQVAGQIFAGLGLDDLEEYPLNLKCDCTREKMEKALISLGSVELKTLLDEDGQAELKCHFCNQQYYFDKEALETLYKNAI</sequence>
<dbReference type="InterPro" id="IPR016153">
    <property type="entry name" value="Heat_shock_Hsp33_N"/>
</dbReference>
<protein>
    <recommendedName>
        <fullName evidence="6">33 kDa chaperonin</fullName>
    </recommendedName>
    <alternativeName>
        <fullName evidence="6">Heat shock protein 33 homolog</fullName>
        <shortName evidence="6">HSP33</shortName>
    </alternativeName>
</protein>
<feature type="disulfide bond" description="Redox-active" evidence="6">
    <location>
        <begin position="237"/>
        <end position="239"/>
    </location>
</feature>
<dbReference type="InterPro" id="IPR000397">
    <property type="entry name" value="Heat_shock_Hsp33"/>
</dbReference>
<comment type="function">
    <text evidence="6">Redox regulated molecular chaperone. Protects both thermally unfolding and oxidatively damaged proteins from irreversible aggregation. Plays an important role in the bacterial defense system toward oxidative stress.</text>
</comment>
<dbReference type="SUPFAM" id="SSF64397">
    <property type="entry name" value="Hsp33 domain"/>
    <property type="match status" value="1"/>
</dbReference>
<gene>
    <name evidence="6 7" type="primary">hslO</name>
    <name evidence="7" type="ORF">ISU02_06785</name>
</gene>
<dbReference type="Pfam" id="PF01430">
    <property type="entry name" value="HSP33"/>
    <property type="match status" value="1"/>
</dbReference>
<comment type="PTM">
    <text evidence="6">Under oxidizing conditions two disulfide bonds are formed involving the reactive cysteines. Under reducing conditions zinc is bound to the reactive cysteines and the protein is inactive.</text>
</comment>
<comment type="similarity">
    <text evidence="6">Belongs to the HSP33 family.</text>
</comment>
<proteinExistence type="inferred from homology"/>
<evidence type="ECO:0000256" key="1">
    <source>
        <dbReference type="ARBA" id="ARBA00022490"/>
    </source>
</evidence>
<dbReference type="Gene3D" id="3.90.1280.10">
    <property type="entry name" value="HSP33 redox switch-like"/>
    <property type="match status" value="1"/>
</dbReference>
<dbReference type="RefSeq" id="WP_194701053.1">
    <property type="nucleotide sequence ID" value="NZ_JADKNH010000003.1"/>
</dbReference>
<keyword evidence="1 6" id="KW-0963">Cytoplasm</keyword>
<reference evidence="7 8" key="1">
    <citation type="submission" date="2020-11" db="EMBL/GenBank/DDBJ databases">
        <title>Fusibacter basophilias sp. nov.</title>
        <authorList>
            <person name="Qiu D."/>
        </authorList>
    </citation>
    <scope>NUCLEOTIDE SEQUENCE [LARGE SCALE GENOMIC DNA]</scope>
    <source>
        <strain evidence="7 8">Q10-2</strain>
    </source>
</reference>
<dbReference type="Gene3D" id="3.55.30.10">
    <property type="entry name" value="Hsp33 domain"/>
    <property type="match status" value="1"/>
</dbReference>
<evidence type="ECO:0000313" key="8">
    <source>
        <dbReference type="Proteomes" id="UP000614200"/>
    </source>
</evidence>
<evidence type="ECO:0000256" key="5">
    <source>
        <dbReference type="ARBA" id="ARBA00023284"/>
    </source>
</evidence>
<keyword evidence="4 6" id="KW-0143">Chaperone</keyword>
<feature type="disulfide bond" description="Redox-active" evidence="6">
    <location>
        <begin position="270"/>
        <end position="273"/>
    </location>
</feature>
<dbReference type="EMBL" id="JADKNH010000003">
    <property type="protein sequence ID" value="MBF4692817.1"/>
    <property type="molecule type" value="Genomic_DNA"/>
</dbReference>
<dbReference type="Proteomes" id="UP000614200">
    <property type="component" value="Unassembled WGS sequence"/>
</dbReference>
<evidence type="ECO:0000256" key="4">
    <source>
        <dbReference type="ARBA" id="ARBA00023186"/>
    </source>
</evidence>
<keyword evidence="5 6" id="KW-0676">Redox-active center</keyword>
<organism evidence="7 8">
    <name type="scientific">Fusibacter ferrireducens</name>
    <dbReference type="NCBI Taxonomy" id="2785058"/>
    <lineage>
        <taxon>Bacteria</taxon>
        <taxon>Bacillati</taxon>
        <taxon>Bacillota</taxon>
        <taxon>Clostridia</taxon>
        <taxon>Eubacteriales</taxon>
        <taxon>Eubacteriales Family XII. Incertae Sedis</taxon>
        <taxon>Fusibacter</taxon>
    </lineage>
</organism>
<comment type="caution">
    <text evidence="7">The sequence shown here is derived from an EMBL/GenBank/DDBJ whole genome shotgun (WGS) entry which is preliminary data.</text>
</comment>
<name>A0ABR9ZQS8_9FIRM</name>
<evidence type="ECO:0000313" key="7">
    <source>
        <dbReference type="EMBL" id="MBF4692817.1"/>
    </source>
</evidence>
<dbReference type="CDD" id="cd00498">
    <property type="entry name" value="Hsp33"/>
    <property type="match status" value="1"/>
</dbReference>
<dbReference type="PANTHER" id="PTHR30111">
    <property type="entry name" value="33 KDA CHAPERONIN"/>
    <property type="match status" value="1"/>
</dbReference>
<comment type="subcellular location">
    <subcellularLocation>
        <location evidence="6">Cytoplasm</location>
    </subcellularLocation>
</comment>
<evidence type="ECO:0000256" key="2">
    <source>
        <dbReference type="ARBA" id="ARBA00022833"/>
    </source>
</evidence>
<keyword evidence="8" id="KW-1185">Reference proteome</keyword>
<dbReference type="PANTHER" id="PTHR30111:SF1">
    <property type="entry name" value="33 KDA CHAPERONIN"/>
    <property type="match status" value="1"/>
</dbReference>
<evidence type="ECO:0000256" key="3">
    <source>
        <dbReference type="ARBA" id="ARBA00023157"/>
    </source>
</evidence>
<accession>A0ABR9ZQS8</accession>
<keyword evidence="3 6" id="KW-1015">Disulfide bond</keyword>
<evidence type="ECO:0000256" key="6">
    <source>
        <dbReference type="HAMAP-Rule" id="MF_00117"/>
    </source>
</evidence>
<dbReference type="PIRSF" id="PIRSF005261">
    <property type="entry name" value="Heat_shock_Hsp33"/>
    <property type="match status" value="1"/>
</dbReference>